<feature type="region of interest" description="Disordered" evidence="1">
    <location>
        <begin position="434"/>
        <end position="476"/>
    </location>
</feature>
<feature type="compositionally biased region" description="Low complexity" evidence="1">
    <location>
        <begin position="333"/>
        <end position="357"/>
    </location>
</feature>
<feature type="compositionally biased region" description="Basic and acidic residues" evidence="1">
    <location>
        <begin position="966"/>
        <end position="987"/>
    </location>
</feature>
<feature type="region of interest" description="Disordered" evidence="1">
    <location>
        <begin position="1818"/>
        <end position="1894"/>
    </location>
</feature>
<feature type="compositionally biased region" description="Polar residues" evidence="1">
    <location>
        <begin position="599"/>
        <end position="612"/>
    </location>
</feature>
<feature type="compositionally biased region" description="Basic and acidic residues" evidence="1">
    <location>
        <begin position="923"/>
        <end position="944"/>
    </location>
</feature>
<feature type="compositionally biased region" description="Polar residues" evidence="1">
    <location>
        <begin position="311"/>
        <end position="320"/>
    </location>
</feature>
<feature type="compositionally biased region" description="Polar residues" evidence="1">
    <location>
        <begin position="1824"/>
        <end position="1841"/>
    </location>
</feature>
<feature type="compositionally biased region" description="Polar residues" evidence="1">
    <location>
        <begin position="434"/>
        <end position="460"/>
    </location>
</feature>
<dbReference type="GeneID" id="30980521"/>
<feature type="region of interest" description="Disordered" evidence="1">
    <location>
        <begin position="670"/>
        <end position="723"/>
    </location>
</feature>
<feature type="compositionally biased region" description="Low complexity" evidence="1">
    <location>
        <begin position="269"/>
        <end position="295"/>
    </location>
</feature>
<evidence type="ECO:0000313" key="2">
    <source>
        <dbReference type="EMBL" id="ODV81333.1"/>
    </source>
</evidence>
<feature type="compositionally biased region" description="Polar residues" evidence="1">
    <location>
        <begin position="1181"/>
        <end position="1202"/>
    </location>
</feature>
<feature type="region of interest" description="Disordered" evidence="1">
    <location>
        <begin position="1724"/>
        <end position="1793"/>
    </location>
</feature>
<feature type="region of interest" description="Disordered" evidence="1">
    <location>
        <begin position="1334"/>
        <end position="1355"/>
    </location>
</feature>
<feature type="region of interest" description="Disordered" evidence="1">
    <location>
        <begin position="333"/>
        <end position="416"/>
    </location>
</feature>
<feature type="compositionally biased region" description="Polar residues" evidence="1">
    <location>
        <begin position="180"/>
        <end position="195"/>
    </location>
</feature>
<evidence type="ECO:0000313" key="3">
    <source>
        <dbReference type="Proteomes" id="UP000094285"/>
    </source>
</evidence>
<reference evidence="3" key="1">
    <citation type="submission" date="2016-05" db="EMBL/GenBank/DDBJ databases">
        <title>Comparative genomics of biotechnologically important yeasts.</title>
        <authorList>
            <consortium name="DOE Joint Genome Institute"/>
            <person name="Riley R."/>
            <person name="Haridas S."/>
            <person name="Wolfe K.H."/>
            <person name="Lopes M.R."/>
            <person name="Hittinger C.T."/>
            <person name="Goker M."/>
            <person name="Salamov A."/>
            <person name="Wisecaver J."/>
            <person name="Long T.M."/>
            <person name="Aerts A.L."/>
            <person name="Barry K."/>
            <person name="Choi C."/>
            <person name="Clum A."/>
            <person name="Coughlan A.Y."/>
            <person name="Deshpande S."/>
            <person name="Douglass A.P."/>
            <person name="Hanson S.J."/>
            <person name="Klenk H.-P."/>
            <person name="Labutti K."/>
            <person name="Lapidus A."/>
            <person name="Lindquist E."/>
            <person name="Lipzen A."/>
            <person name="Meier-Kolthoff J.P."/>
            <person name="Ohm R.A."/>
            <person name="Otillar R.P."/>
            <person name="Pangilinan J."/>
            <person name="Peng Y."/>
            <person name="Rokas A."/>
            <person name="Rosa C.A."/>
            <person name="Scheuner C."/>
            <person name="Sibirny A.A."/>
            <person name="Slot J.C."/>
            <person name="Stielow J.B."/>
            <person name="Sun H."/>
            <person name="Kurtzman C.P."/>
            <person name="Blackwell M."/>
            <person name="Grigoriev I.V."/>
            <person name="Jeffries T.W."/>
        </authorList>
    </citation>
    <scope>NUCLEOTIDE SEQUENCE [LARGE SCALE GENOMIC DNA]</scope>
    <source>
        <strain evidence="3">NRRL Y-17324</strain>
    </source>
</reference>
<feature type="compositionally biased region" description="Polar residues" evidence="1">
    <location>
        <begin position="1613"/>
        <end position="1627"/>
    </location>
</feature>
<feature type="compositionally biased region" description="Basic residues" evidence="1">
    <location>
        <begin position="11"/>
        <end position="20"/>
    </location>
</feature>
<evidence type="ECO:0000256" key="1">
    <source>
        <dbReference type="SAM" id="MobiDB-lite"/>
    </source>
</evidence>
<feature type="region of interest" description="Disordered" evidence="1">
    <location>
        <begin position="1370"/>
        <end position="1391"/>
    </location>
</feature>
<feature type="compositionally biased region" description="Polar residues" evidence="1">
    <location>
        <begin position="1724"/>
        <end position="1766"/>
    </location>
</feature>
<feature type="compositionally biased region" description="Low complexity" evidence="1">
    <location>
        <begin position="84"/>
        <end position="130"/>
    </location>
</feature>
<feature type="compositionally biased region" description="Basic and acidic residues" evidence="1">
    <location>
        <begin position="1108"/>
        <end position="1126"/>
    </location>
</feature>
<name>A0A1E4SP94_9ASCO</name>
<feature type="region of interest" description="Disordered" evidence="1">
    <location>
        <begin position="1543"/>
        <end position="1570"/>
    </location>
</feature>
<feature type="region of interest" description="Disordered" evidence="1">
    <location>
        <begin position="1422"/>
        <end position="1457"/>
    </location>
</feature>
<protein>
    <submittedName>
        <fullName evidence="2">Uncharacterized protein</fullName>
    </submittedName>
</protein>
<feature type="compositionally biased region" description="Basic and acidic residues" evidence="1">
    <location>
        <begin position="820"/>
        <end position="834"/>
    </location>
</feature>
<organism evidence="2 3">
    <name type="scientific">Suhomyces tanzawaensis NRRL Y-17324</name>
    <dbReference type="NCBI Taxonomy" id="984487"/>
    <lineage>
        <taxon>Eukaryota</taxon>
        <taxon>Fungi</taxon>
        <taxon>Dikarya</taxon>
        <taxon>Ascomycota</taxon>
        <taxon>Saccharomycotina</taxon>
        <taxon>Pichiomycetes</taxon>
        <taxon>Debaryomycetaceae</taxon>
        <taxon>Suhomyces</taxon>
    </lineage>
</organism>
<feature type="compositionally biased region" description="Polar residues" evidence="1">
    <location>
        <begin position="1335"/>
        <end position="1351"/>
    </location>
</feature>
<feature type="compositionally biased region" description="Polar residues" evidence="1">
    <location>
        <begin position="392"/>
        <end position="407"/>
    </location>
</feature>
<feature type="compositionally biased region" description="Basic and acidic residues" evidence="1">
    <location>
        <begin position="461"/>
        <end position="471"/>
    </location>
</feature>
<feature type="compositionally biased region" description="Basic and acidic residues" evidence="1">
    <location>
        <begin position="1628"/>
        <end position="1641"/>
    </location>
</feature>
<feature type="region of interest" description="Disordered" evidence="1">
    <location>
        <begin position="1011"/>
        <end position="1314"/>
    </location>
</feature>
<feature type="region of interest" description="Disordered" evidence="1">
    <location>
        <begin position="1"/>
        <end position="321"/>
    </location>
</feature>
<proteinExistence type="predicted"/>
<feature type="compositionally biased region" description="Gly residues" evidence="1">
    <location>
        <begin position="1254"/>
        <end position="1267"/>
    </location>
</feature>
<feature type="compositionally biased region" description="Polar residues" evidence="1">
    <location>
        <begin position="549"/>
        <end position="593"/>
    </location>
</feature>
<feature type="compositionally biased region" description="Low complexity" evidence="1">
    <location>
        <begin position="533"/>
        <end position="548"/>
    </location>
</feature>
<dbReference type="STRING" id="984487.A0A1E4SP94"/>
<feature type="compositionally biased region" description="Polar residues" evidence="1">
    <location>
        <begin position="1547"/>
        <end position="1569"/>
    </location>
</feature>
<dbReference type="Proteomes" id="UP000094285">
    <property type="component" value="Unassembled WGS sequence"/>
</dbReference>
<dbReference type="EMBL" id="KV453909">
    <property type="protein sequence ID" value="ODV81333.1"/>
    <property type="molecule type" value="Genomic_DNA"/>
</dbReference>
<feature type="compositionally biased region" description="Polar residues" evidence="1">
    <location>
        <begin position="1864"/>
        <end position="1882"/>
    </location>
</feature>
<feature type="compositionally biased region" description="Polar residues" evidence="1">
    <location>
        <begin position="1048"/>
        <end position="1057"/>
    </location>
</feature>
<feature type="region of interest" description="Disordered" evidence="1">
    <location>
        <begin position="812"/>
        <end position="998"/>
    </location>
</feature>
<feature type="compositionally biased region" description="Basic and acidic residues" evidence="1">
    <location>
        <begin position="1076"/>
        <end position="1089"/>
    </location>
</feature>
<keyword evidence="3" id="KW-1185">Reference proteome</keyword>
<feature type="compositionally biased region" description="Basic and acidic residues" evidence="1">
    <location>
        <begin position="1422"/>
        <end position="1438"/>
    </location>
</feature>
<dbReference type="RefSeq" id="XP_020066455.1">
    <property type="nucleotide sequence ID" value="XM_020206384.1"/>
</dbReference>
<feature type="compositionally biased region" description="Basic and acidic residues" evidence="1">
    <location>
        <begin position="140"/>
        <end position="172"/>
    </location>
</feature>
<feature type="region of interest" description="Disordered" evidence="1">
    <location>
        <begin position="1613"/>
        <end position="1666"/>
    </location>
</feature>
<accession>A0A1E4SP94</accession>
<gene>
    <name evidence="2" type="ORF">CANTADRAFT_18987</name>
</gene>
<feature type="compositionally biased region" description="Polar residues" evidence="1">
    <location>
        <begin position="1371"/>
        <end position="1389"/>
    </location>
</feature>
<feature type="compositionally biased region" description="Basic and acidic residues" evidence="1">
    <location>
        <begin position="220"/>
        <end position="230"/>
    </location>
</feature>
<feature type="compositionally biased region" description="Polar residues" evidence="1">
    <location>
        <begin position="358"/>
        <end position="369"/>
    </location>
</feature>
<feature type="region of interest" description="Disordered" evidence="1">
    <location>
        <begin position="519"/>
        <end position="626"/>
    </location>
</feature>
<feature type="compositionally biased region" description="Basic and acidic residues" evidence="1">
    <location>
        <begin position="1207"/>
        <end position="1231"/>
    </location>
</feature>
<feature type="compositionally biased region" description="Polar residues" evidence="1">
    <location>
        <begin position="671"/>
        <end position="723"/>
    </location>
</feature>
<sequence>MSEDKQSFLGKLKKPFKTHSRSSSSTKSLETGHSDVVDAAYSEGKKAGHNPENSPIELAYIEGHNKGSGSDDVVKQAYQEGHHQGQSHGKSHGAYGAAGATSSSHGTSGATSSSSHGTSHSPSVVASSHVGRVVTSPPPVKREPVTKDLSGDFTNEKNPLDRSLIGKERDPEYNDPNCLHENSNPDYANDATNDKGTGYFFDPKDTQGGVYGDSAGPYDEATRAKLERNKNLKTQPAAYAAQAKQEQELEAVKDSSYAEGVKAAHRDTSQASSSAQASSSQALAANASSSANDNAGKGTTLDPSEEHSRNKSAFNSSGVTTAKKDLGVATAAGGAATAAAVGAGSHSGSNSGKHASNTSSNAQPYSGSISPKPALKSDDKDAARQFAKSGAYDSTLTSHTNDKSYTATAVPPSSKDFDYESELKKLDRQIDQTQNEIENLKSSNVSTTGVYNQDLASDTSKSLDPHSDHHSGAAGAGALAGASGVLAAAASYVGLGGKSYDASEHPVVHEAYEAGLKAGKSSSGAARHSSKTSSGSAAGYAPAGYSSSETAPLSKSTETSHGASQTAPVSTTHNTSQTAPVSSTHSASQTAPVSKSVETHGTSHSAPVSASKSLDPHSDHHSGAAGAGALAGASGVLAAAASYVGLGGKSYDASEHPVVHEAYEEGLKAGKSNSGAATGYSSNQAAPVSKSVETTHGSGQTAPVSKSVETTNAPGQTVSDSRNTSAGIFGGAASAASAIAAGTLGFGSGSSHEDRDLKKSELTSEDAYVKTSGKATGLDQVNADGSQKPGFFDGATGALSAAAAAAGFGGAAAATSSSDPVHESYDAGKVKAKENIGTSKSAEIGTTHHKSSDSPQKPILDDVDDKSDTRTSHSSNSGISGYLAGAAGAIGLPYGSDSKTSATATSTSTDPHAKSSGLVGAVDGHEDVAKAKAHPTSKDPLKETETDEKDEGDGVQKVPGLTPTEESAKGTSSKDKKSKELESENKDLASSGNSNKGILASAGAAVGGVAGALGVSGTKSGVPAPGESLIATAERVDDDVAKAKPHTTGKSALTDSGETNDKDDGVQQVPGLVPASEKDDSNAKGKDSGSSKMTEAEVDAYNKKHGFNKNDKRSLVEIAEHADPEIKNLSSHHGKSVTEDGDEEVETKDGDVQPLPTLDFKQNDFIRTGGKEGSLSDPVDSKSSPHQKNSNPTNKKQENQAYATGHSAKDPHKEHINPADKIDRAYKDEKPNTAGISHDTHQETSQSDSSNYGYGAGLLGAGAGAVGGAISYLSGGKKADTHTEHSNTVSDVHGESNPRQRTAPQSKEVKNEAYSEGLKAGAYESGNVAAAKDVSSLSHGANTKDLSSTPYNEGLQAGAYESGNVAAAKDVSNQSHNSNSKGLSSNTGLTAAGVIPNKDQSFTAEDHKEFYAAGVHKAAYEHGHDHGRREHEDSKHQASDQGFGTGADSKHQGINRGAVAGGAVGGAAIGAAGSSALGHSSSNSSRSKNSGNKDELLVEVIGVSDKEEASKIARSASKDLSKQGVDLSSGKLVINANTREIYKTDTDQPAQSLVQDEKNASSSRASNSHGATGAAAAVGAAGAAGVVAGSQAVHHDGFGSGSKSLREEDIQIPQRQDLTSADPSQPNKFHDEHEKAKERLSRAANEGHLGNVAPATSTHESGKKEDVLVNVRGTKSNTDATKIATGAIQSLKQSKPEVLANAKQLNVDSTTGIITDEVGNFVASTNEGRSTKSGLSNETRSGLSNETYDSSALQNKSGRTTDISGGQSHGGLTHHGNSHASGVRGGLSSETYDSSALHNKQGVSTNIGAGNTDAYTEPSIGSYPAQNHGLSGSSAHTSAPRETSADFAAGGASGAYNSKAVPSENVTTGTHSQRQEVSQTGHVNHVQMPGSFIP</sequence>
<feature type="compositionally biased region" description="Low complexity" evidence="1">
    <location>
        <begin position="877"/>
        <end position="910"/>
    </location>
</feature>
<dbReference type="OrthoDB" id="4026843at2759"/>